<dbReference type="Pfam" id="PF00578">
    <property type="entry name" value="AhpC-TSA"/>
    <property type="match status" value="1"/>
</dbReference>
<dbReference type="CDD" id="cd02966">
    <property type="entry name" value="TlpA_like_family"/>
    <property type="match status" value="1"/>
</dbReference>
<feature type="signal peptide" evidence="1">
    <location>
        <begin position="1"/>
        <end position="23"/>
    </location>
</feature>
<gene>
    <name evidence="3" type="ORF">SAMN05421747_103129</name>
</gene>
<dbReference type="AlphaFoldDB" id="A0A1I1FSF7"/>
<dbReference type="Gene3D" id="3.40.30.10">
    <property type="entry name" value="Glutaredoxin"/>
    <property type="match status" value="1"/>
</dbReference>
<dbReference type="SUPFAM" id="SSF52833">
    <property type="entry name" value="Thioredoxin-like"/>
    <property type="match status" value="1"/>
</dbReference>
<accession>A0A1I1FSF7</accession>
<dbReference type="PANTHER" id="PTHR42852">
    <property type="entry name" value="THIOL:DISULFIDE INTERCHANGE PROTEIN DSBE"/>
    <property type="match status" value="1"/>
</dbReference>
<organism evidence="3 4">
    <name type="scientific">Parapedobacter composti</name>
    <dbReference type="NCBI Taxonomy" id="623281"/>
    <lineage>
        <taxon>Bacteria</taxon>
        <taxon>Pseudomonadati</taxon>
        <taxon>Bacteroidota</taxon>
        <taxon>Sphingobacteriia</taxon>
        <taxon>Sphingobacteriales</taxon>
        <taxon>Sphingobacteriaceae</taxon>
        <taxon>Parapedobacter</taxon>
    </lineage>
</organism>
<protein>
    <submittedName>
        <fullName evidence="3">Thiol-disulfide isomerase or thioredoxin</fullName>
    </submittedName>
</protein>
<dbReference type="Pfam" id="PF14289">
    <property type="entry name" value="DUF4369"/>
    <property type="match status" value="1"/>
</dbReference>
<feature type="domain" description="Thioredoxin" evidence="2">
    <location>
        <begin position="280"/>
        <end position="419"/>
    </location>
</feature>
<keyword evidence="1" id="KW-0732">Signal</keyword>
<dbReference type="OrthoDB" id="1069091at2"/>
<dbReference type="PANTHER" id="PTHR42852:SF13">
    <property type="entry name" value="PROTEIN DIPZ"/>
    <property type="match status" value="1"/>
</dbReference>
<dbReference type="InterPro" id="IPR013766">
    <property type="entry name" value="Thioredoxin_domain"/>
</dbReference>
<evidence type="ECO:0000259" key="2">
    <source>
        <dbReference type="PROSITE" id="PS51352"/>
    </source>
</evidence>
<dbReference type="GO" id="GO:0016209">
    <property type="term" value="F:antioxidant activity"/>
    <property type="evidence" value="ECO:0007669"/>
    <property type="project" value="InterPro"/>
</dbReference>
<dbReference type="InterPro" id="IPR025380">
    <property type="entry name" value="DUF4369"/>
</dbReference>
<dbReference type="STRING" id="623281.SAMN05421747_103129"/>
<dbReference type="PROSITE" id="PS51352">
    <property type="entry name" value="THIOREDOXIN_2"/>
    <property type="match status" value="1"/>
</dbReference>
<dbReference type="EMBL" id="FOLL01000003">
    <property type="protein sequence ID" value="SFC02211.1"/>
    <property type="molecule type" value="Genomic_DNA"/>
</dbReference>
<dbReference type="Proteomes" id="UP000199577">
    <property type="component" value="Unassembled WGS sequence"/>
</dbReference>
<dbReference type="GO" id="GO:0016491">
    <property type="term" value="F:oxidoreductase activity"/>
    <property type="evidence" value="ECO:0007669"/>
    <property type="project" value="InterPro"/>
</dbReference>
<feature type="chain" id="PRO_5011537725" evidence="1">
    <location>
        <begin position="24"/>
        <end position="419"/>
    </location>
</feature>
<dbReference type="InterPro" id="IPR000866">
    <property type="entry name" value="AhpC/TSA"/>
</dbReference>
<evidence type="ECO:0000313" key="4">
    <source>
        <dbReference type="Proteomes" id="UP000199577"/>
    </source>
</evidence>
<dbReference type="GO" id="GO:0016853">
    <property type="term" value="F:isomerase activity"/>
    <property type="evidence" value="ECO:0007669"/>
    <property type="project" value="UniProtKB-KW"/>
</dbReference>
<keyword evidence="4" id="KW-1185">Reference proteome</keyword>
<dbReference type="InterPro" id="IPR050553">
    <property type="entry name" value="Thioredoxin_ResA/DsbE_sf"/>
</dbReference>
<name>A0A1I1FSF7_9SPHI</name>
<dbReference type="RefSeq" id="WP_090971946.1">
    <property type="nucleotide sequence ID" value="NZ_FOLL01000003.1"/>
</dbReference>
<keyword evidence="3" id="KW-0413">Isomerase</keyword>
<evidence type="ECO:0000256" key="1">
    <source>
        <dbReference type="SAM" id="SignalP"/>
    </source>
</evidence>
<evidence type="ECO:0000313" key="3">
    <source>
        <dbReference type="EMBL" id="SFC02211.1"/>
    </source>
</evidence>
<sequence>MKKIIQKTLLFVIALVFQHAAHAQQHRQFVIRGQVIDRDDSELLLAEPFGRFDKQHDSVRIRDGAFEHTFEGEPESVRKLIFGSELARGAFRSIDFFLDRDTIDFLLYPTERFNENRISGGQLNDELWAFNTSFVNAFDARFSLLYATRDSLYKAGNFYTERYSAMMEELNSADSDRRVVLFRQRDSLENAKLDLTEDGNRLRDVIAALQQETVTWRYDYIAERPSPVSLFLLVTDLYYQRENPAIVQAIAAIYPDYAAHFPNHPYTSALEEMLRGVLGVVVGGHIIDFEAPDLADAYHRLSDLLTEKVLLIDFWGSWCGPCIAKTRTMVPVYEAYHGKGFGIVGIAREFGDTHALRARLEQEAFTWVNLVELDDQQGIWKKYGMSNAAGLMLLIDQQGEILAINPTADEVRQLLDQLL</sequence>
<proteinExistence type="predicted"/>
<reference evidence="3 4" key="1">
    <citation type="submission" date="2016-10" db="EMBL/GenBank/DDBJ databases">
        <authorList>
            <person name="de Groot N.N."/>
        </authorList>
    </citation>
    <scope>NUCLEOTIDE SEQUENCE [LARGE SCALE GENOMIC DNA]</scope>
    <source>
        <strain evidence="3 4">DSM 22900</strain>
    </source>
</reference>
<dbReference type="InterPro" id="IPR036249">
    <property type="entry name" value="Thioredoxin-like_sf"/>
</dbReference>